<gene>
    <name evidence="2" type="ORF">K491DRAFT_615233</name>
</gene>
<dbReference type="OrthoDB" id="5409356at2759"/>
<accession>A0A6A6SKZ6</accession>
<evidence type="ECO:0000256" key="1">
    <source>
        <dbReference type="SAM" id="Phobius"/>
    </source>
</evidence>
<protein>
    <submittedName>
        <fullName evidence="2">Uncharacterized protein</fullName>
    </submittedName>
</protein>
<name>A0A6A6SKZ6_9PLEO</name>
<dbReference type="Proteomes" id="UP000799324">
    <property type="component" value="Unassembled WGS sequence"/>
</dbReference>
<keyword evidence="1" id="KW-0472">Membrane</keyword>
<feature type="transmembrane region" description="Helical" evidence="1">
    <location>
        <begin position="64"/>
        <end position="84"/>
    </location>
</feature>
<sequence>MASGTASLPNVTAGNSYCSSINGPANIELFYVKLEIATLLYSISNKDLGSLIELYNDLVNDVQIKLYIFTYFLLFIRTFLAKYLK</sequence>
<proteinExistence type="predicted"/>
<dbReference type="EMBL" id="MU004708">
    <property type="protein sequence ID" value="KAF2647058.1"/>
    <property type="molecule type" value="Genomic_DNA"/>
</dbReference>
<keyword evidence="3" id="KW-1185">Reference proteome</keyword>
<evidence type="ECO:0000313" key="3">
    <source>
        <dbReference type="Proteomes" id="UP000799324"/>
    </source>
</evidence>
<dbReference type="AlphaFoldDB" id="A0A6A6SKZ6"/>
<evidence type="ECO:0000313" key="2">
    <source>
        <dbReference type="EMBL" id="KAF2647058.1"/>
    </source>
</evidence>
<keyword evidence="1" id="KW-1133">Transmembrane helix</keyword>
<reference evidence="2" key="1">
    <citation type="journal article" date="2020" name="Stud. Mycol.">
        <title>101 Dothideomycetes genomes: a test case for predicting lifestyles and emergence of pathogens.</title>
        <authorList>
            <person name="Haridas S."/>
            <person name="Albert R."/>
            <person name="Binder M."/>
            <person name="Bloem J."/>
            <person name="Labutti K."/>
            <person name="Salamov A."/>
            <person name="Andreopoulos B."/>
            <person name="Baker S."/>
            <person name="Barry K."/>
            <person name="Bills G."/>
            <person name="Bluhm B."/>
            <person name="Cannon C."/>
            <person name="Castanera R."/>
            <person name="Culley D."/>
            <person name="Daum C."/>
            <person name="Ezra D."/>
            <person name="Gonzalez J."/>
            <person name="Henrissat B."/>
            <person name="Kuo A."/>
            <person name="Liang C."/>
            <person name="Lipzen A."/>
            <person name="Lutzoni F."/>
            <person name="Magnuson J."/>
            <person name="Mondo S."/>
            <person name="Nolan M."/>
            <person name="Ohm R."/>
            <person name="Pangilinan J."/>
            <person name="Park H.-J."/>
            <person name="Ramirez L."/>
            <person name="Alfaro M."/>
            <person name="Sun H."/>
            <person name="Tritt A."/>
            <person name="Yoshinaga Y."/>
            <person name="Zwiers L.-H."/>
            <person name="Turgeon B."/>
            <person name="Goodwin S."/>
            <person name="Spatafora J."/>
            <person name="Crous P."/>
            <person name="Grigoriev I."/>
        </authorList>
    </citation>
    <scope>NUCLEOTIDE SEQUENCE</scope>
    <source>
        <strain evidence="2">CBS 122681</strain>
    </source>
</reference>
<keyword evidence="1" id="KW-0812">Transmembrane</keyword>
<organism evidence="2 3">
    <name type="scientific">Lophiostoma macrostomum CBS 122681</name>
    <dbReference type="NCBI Taxonomy" id="1314788"/>
    <lineage>
        <taxon>Eukaryota</taxon>
        <taxon>Fungi</taxon>
        <taxon>Dikarya</taxon>
        <taxon>Ascomycota</taxon>
        <taxon>Pezizomycotina</taxon>
        <taxon>Dothideomycetes</taxon>
        <taxon>Pleosporomycetidae</taxon>
        <taxon>Pleosporales</taxon>
        <taxon>Lophiostomataceae</taxon>
        <taxon>Lophiostoma</taxon>
    </lineage>
</organism>